<protein>
    <submittedName>
        <fullName evidence="2">Uncharacterized protein</fullName>
    </submittedName>
</protein>
<dbReference type="EMBL" id="JAFLQW010000169">
    <property type="protein sequence ID" value="MBO0348704.1"/>
    <property type="molecule type" value="Genomic_DNA"/>
</dbReference>
<organism evidence="2 3">
    <name type="scientific">Phormidium pseudopriestleyi FRX01</name>
    <dbReference type="NCBI Taxonomy" id="1759528"/>
    <lineage>
        <taxon>Bacteria</taxon>
        <taxon>Bacillati</taxon>
        <taxon>Cyanobacteriota</taxon>
        <taxon>Cyanophyceae</taxon>
        <taxon>Oscillatoriophycideae</taxon>
        <taxon>Oscillatoriales</taxon>
        <taxon>Oscillatoriaceae</taxon>
        <taxon>Phormidium</taxon>
    </lineage>
</organism>
<dbReference type="Proteomes" id="UP000664844">
    <property type="component" value="Unassembled WGS sequence"/>
</dbReference>
<accession>A0ABS3FNK8</accession>
<comment type="caution">
    <text evidence="2">The sequence shown here is derived from an EMBL/GenBank/DDBJ whole genome shotgun (WGS) entry which is preliminary data.</text>
</comment>
<sequence length="153" mass="17753">MWQKLWQWLKQSYQSIQQRFRKPTPLPPPPRRQIPDIEFETKFMPLLEAVANGASGGEIQAQRMTTGITAEEWIPWLQRFGEQLQQNPETHAEIAQRLVQFGILHRGELGTIAQRIGRQILAQIPPPVVEEEATSEGQEKDEAEEWFQRGNEQ</sequence>
<evidence type="ECO:0000256" key="1">
    <source>
        <dbReference type="SAM" id="MobiDB-lite"/>
    </source>
</evidence>
<feature type="non-terminal residue" evidence="2">
    <location>
        <position position="153"/>
    </location>
</feature>
<proteinExistence type="predicted"/>
<reference evidence="2 3" key="1">
    <citation type="submission" date="2021-03" db="EMBL/GenBank/DDBJ databases">
        <title>Metabolic Capacity of the Antarctic Cyanobacterium Phormidium pseudopriestleyi that Sustains Oxygenic Photosynthesis in the Presence of Hydrogen Sulfide.</title>
        <authorList>
            <person name="Lumian J.E."/>
            <person name="Jungblut A.D."/>
            <person name="Dillon M.L."/>
            <person name="Hawes I."/>
            <person name="Doran P.T."/>
            <person name="Mackey T.J."/>
            <person name="Dick G.J."/>
            <person name="Grettenberger C.L."/>
            <person name="Sumner D.Y."/>
        </authorList>
    </citation>
    <scope>NUCLEOTIDE SEQUENCE [LARGE SCALE GENOMIC DNA]</scope>
    <source>
        <strain evidence="2 3">FRX01</strain>
    </source>
</reference>
<evidence type="ECO:0000313" key="3">
    <source>
        <dbReference type="Proteomes" id="UP000664844"/>
    </source>
</evidence>
<name>A0ABS3FNK8_9CYAN</name>
<gene>
    <name evidence="2" type="ORF">J0895_06235</name>
</gene>
<keyword evidence="3" id="KW-1185">Reference proteome</keyword>
<feature type="compositionally biased region" description="Acidic residues" evidence="1">
    <location>
        <begin position="129"/>
        <end position="145"/>
    </location>
</feature>
<evidence type="ECO:0000313" key="2">
    <source>
        <dbReference type="EMBL" id="MBO0348704.1"/>
    </source>
</evidence>
<dbReference type="RefSeq" id="WP_207087248.1">
    <property type="nucleotide sequence ID" value="NZ_JAFLQW010000169.1"/>
</dbReference>
<feature type="region of interest" description="Disordered" evidence="1">
    <location>
        <begin position="125"/>
        <end position="153"/>
    </location>
</feature>